<gene>
    <name evidence="2" type="ORF">KL86DYS2_13348</name>
</gene>
<feature type="chain" id="PRO_5012307138" description="Lipoprotein" evidence="1">
    <location>
        <begin position="23"/>
        <end position="182"/>
    </location>
</feature>
<organism evidence="2">
    <name type="scientific">uncultured Dysgonomonas sp</name>
    <dbReference type="NCBI Taxonomy" id="206096"/>
    <lineage>
        <taxon>Bacteria</taxon>
        <taxon>Pseudomonadati</taxon>
        <taxon>Bacteroidota</taxon>
        <taxon>Bacteroidia</taxon>
        <taxon>Bacteroidales</taxon>
        <taxon>Dysgonomonadaceae</taxon>
        <taxon>Dysgonomonas</taxon>
        <taxon>environmental samples</taxon>
    </lineage>
</organism>
<dbReference type="PROSITE" id="PS51257">
    <property type="entry name" value="PROKAR_LIPOPROTEIN"/>
    <property type="match status" value="1"/>
</dbReference>
<dbReference type="EMBL" id="FLUL01000001">
    <property type="protein sequence ID" value="SBW08333.1"/>
    <property type="molecule type" value="Genomic_DNA"/>
</dbReference>
<keyword evidence="1" id="KW-0732">Signal</keyword>
<evidence type="ECO:0000313" key="2">
    <source>
        <dbReference type="EMBL" id="SBW08333.1"/>
    </source>
</evidence>
<protein>
    <recommendedName>
        <fullName evidence="3">Lipoprotein</fullName>
    </recommendedName>
</protein>
<sequence length="182" mass="21076">MIFSKKRYILFVLSVILLIACSNENKTDNIRYISSSITDFNIYKGTVLGPDTVLPKRFDPATVFTRLYEQYPTDTYILFDDDFVYVNQGDIVKERSQYRFQNDTLLYITTGGIEQYYGSGSKKNLRIRQHYVGYKSTDKNISLFEGIPTEKFTLDDALKSAHKTSLPVGDTIMWITRVSHFQ</sequence>
<reference evidence="2" key="1">
    <citation type="submission" date="2016-04" db="EMBL/GenBank/DDBJ databases">
        <authorList>
            <person name="Evans L.H."/>
            <person name="Alamgir A."/>
            <person name="Owens N."/>
            <person name="Weber N.D."/>
            <person name="Virtaneva K."/>
            <person name="Barbian K."/>
            <person name="Babar A."/>
            <person name="Rosenke K."/>
        </authorList>
    </citation>
    <scope>NUCLEOTIDE SEQUENCE</scope>
    <source>
        <strain evidence="2">86-2</strain>
    </source>
</reference>
<dbReference type="AlphaFoldDB" id="A0A212K9G6"/>
<evidence type="ECO:0008006" key="3">
    <source>
        <dbReference type="Google" id="ProtNLM"/>
    </source>
</evidence>
<accession>A0A212K9G6</accession>
<dbReference type="RefSeq" id="WP_296952070.1">
    <property type="nucleotide sequence ID" value="NZ_LT599021.1"/>
</dbReference>
<feature type="signal peptide" evidence="1">
    <location>
        <begin position="1"/>
        <end position="22"/>
    </location>
</feature>
<evidence type="ECO:0000256" key="1">
    <source>
        <dbReference type="SAM" id="SignalP"/>
    </source>
</evidence>
<proteinExistence type="predicted"/>
<name>A0A212K9G6_9BACT</name>